<reference evidence="3 4" key="1">
    <citation type="submission" date="2023-07" db="EMBL/GenBank/DDBJ databases">
        <title>Sequencing the genomes of 1000 actinobacteria strains.</title>
        <authorList>
            <person name="Klenk H.-P."/>
        </authorList>
    </citation>
    <scope>NUCLEOTIDE SEQUENCE [LARGE SCALE GENOMIC DNA]</scope>
    <source>
        <strain evidence="3 4">DSM 22966</strain>
    </source>
</reference>
<evidence type="ECO:0000313" key="3">
    <source>
        <dbReference type="EMBL" id="MDR7346367.1"/>
    </source>
</evidence>
<dbReference type="InterPro" id="IPR002938">
    <property type="entry name" value="FAD-bd"/>
</dbReference>
<feature type="domain" description="FAD-binding" evidence="2">
    <location>
        <begin position="7"/>
        <end position="337"/>
    </location>
</feature>
<keyword evidence="4" id="KW-1185">Reference proteome</keyword>
<gene>
    <name evidence="3" type="ORF">J2S62_000624</name>
</gene>
<evidence type="ECO:0000256" key="1">
    <source>
        <dbReference type="ARBA" id="ARBA00023002"/>
    </source>
</evidence>
<dbReference type="Proteomes" id="UP001183794">
    <property type="component" value="Unassembled WGS sequence"/>
</dbReference>
<dbReference type="RefSeq" id="WP_310171286.1">
    <property type="nucleotide sequence ID" value="NZ_BAABHE010000002.1"/>
</dbReference>
<protein>
    <submittedName>
        <fullName evidence="3">2-polyprenyl-6-methoxyphenol hydroxylase-like FAD-dependent oxidoreductase</fullName>
    </submittedName>
</protein>
<dbReference type="PANTHER" id="PTHR43476:SF3">
    <property type="entry name" value="FAD-BINDING MONOOXYGENASE"/>
    <property type="match status" value="1"/>
</dbReference>
<dbReference type="SUPFAM" id="SSF51905">
    <property type="entry name" value="FAD/NAD(P)-binding domain"/>
    <property type="match status" value="1"/>
</dbReference>
<sequence>MTQQHTCQVLIVGGGPVGLVMASLLAQQGVDVAVLERRTHPRQYSRAIGLHPPALAVLNAVQLEEAAVAEGQRVHTGAAYSRGRRLGGLSFEQAWPDRPFVLTLPQNRTEALLSQRLSDLSPGALHPGWEVLEVRDPARTDRPGAKVQVHARSTIEPGQAVERTWSADLVIGADGPRSLVRRTAGIGLHTQPLDDTYIMGDFAQHHARVVPHHDDAAAAIFLAPTGVVESFPLPGNMRRWVAHTGTQFLPERPETLTRLIAERTGEQVDPSTSTMMSAFAVRRRLAHQMAAGRCVIIGDAAHEVSPIGGQGMTLGWLDAWHLAPLIVHMLAERNPAPLQHLESVQRFAHQRLSAARAVARQAELNMALGRPMRPLTVTVRDVVLRSVLATGLRHRLAKAFSMRQPLGGPETQIPR</sequence>
<dbReference type="PANTHER" id="PTHR43476">
    <property type="entry name" value="3-(3-HYDROXY-PHENYL)PROPIONATE/3-HYDROXYCINNAMIC ACID HYDROXYLASE"/>
    <property type="match status" value="1"/>
</dbReference>
<proteinExistence type="predicted"/>
<dbReference type="InterPro" id="IPR050631">
    <property type="entry name" value="PheA/TfdB_FAD_monoxygenase"/>
</dbReference>
<dbReference type="InterPro" id="IPR036188">
    <property type="entry name" value="FAD/NAD-bd_sf"/>
</dbReference>
<dbReference type="Pfam" id="PF01494">
    <property type="entry name" value="FAD_binding_3"/>
    <property type="match status" value="1"/>
</dbReference>
<evidence type="ECO:0000259" key="2">
    <source>
        <dbReference type="Pfam" id="PF01494"/>
    </source>
</evidence>
<accession>A0ABU2AYF1</accession>
<comment type="caution">
    <text evidence="3">The sequence shown here is derived from an EMBL/GenBank/DDBJ whole genome shotgun (WGS) entry which is preliminary data.</text>
</comment>
<name>A0ABU2AYF1_9MICC</name>
<dbReference type="EMBL" id="JAVDYJ010000001">
    <property type="protein sequence ID" value="MDR7346367.1"/>
    <property type="molecule type" value="Genomic_DNA"/>
</dbReference>
<organism evidence="3 4">
    <name type="scientific">Enteractinococcus fodinae</name>
    <dbReference type="NCBI Taxonomy" id="684663"/>
    <lineage>
        <taxon>Bacteria</taxon>
        <taxon>Bacillati</taxon>
        <taxon>Actinomycetota</taxon>
        <taxon>Actinomycetes</taxon>
        <taxon>Micrococcales</taxon>
        <taxon>Micrococcaceae</taxon>
    </lineage>
</organism>
<evidence type="ECO:0000313" key="4">
    <source>
        <dbReference type="Proteomes" id="UP001183794"/>
    </source>
</evidence>
<dbReference type="Gene3D" id="3.30.70.2450">
    <property type="match status" value="1"/>
</dbReference>
<keyword evidence="1" id="KW-0560">Oxidoreductase</keyword>
<dbReference type="Gene3D" id="3.50.50.60">
    <property type="entry name" value="FAD/NAD(P)-binding domain"/>
    <property type="match status" value="1"/>
</dbReference>
<dbReference type="PRINTS" id="PR00420">
    <property type="entry name" value="RNGMNOXGNASE"/>
</dbReference>